<reference evidence="2 3" key="1">
    <citation type="submission" date="2024-08" db="EMBL/GenBank/DDBJ databases">
        <title>Two novel Cytobacillus novel species.</title>
        <authorList>
            <person name="Liu G."/>
        </authorList>
    </citation>
    <scope>NUCLEOTIDE SEQUENCE [LARGE SCALE GENOMIC DNA]</scope>
    <source>
        <strain evidence="2 3">FJAT-54145</strain>
    </source>
</reference>
<dbReference type="Proteomes" id="UP001601059">
    <property type="component" value="Unassembled WGS sequence"/>
</dbReference>
<proteinExistence type="predicted"/>
<keyword evidence="3" id="KW-1185">Reference proteome</keyword>
<evidence type="ECO:0000256" key="1">
    <source>
        <dbReference type="SAM" id="Coils"/>
    </source>
</evidence>
<comment type="caution">
    <text evidence="2">The sequence shown here is derived from an EMBL/GenBank/DDBJ whole genome shotgun (WGS) entry which is preliminary data.</text>
</comment>
<organism evidence="2 3">
    <name type="scientific">Cytobacillus spartinae</name>
    <dbReference type="NCBI Taxonomy" id="3299023"/>
    <lineage>
        <taxon>Bacteria</taxon>
        <taxon>Bacillati</taxon>
        <taxon>Bacillota</taxon>
        <taxon>Bacilli</taxon>
        <taxon>Bacillales</taxon>
        <taxon>Bacillaceae</taxon>
        <taxon>Cytobacillus</taxon>
    </lineage>
</organism>
<protein>
    <recommendedName>
        <fullName evidence="4">Chromosome segregation ATPase</fullName>
    </recommendedName>
</protein>
<dbReference type="RefSeq" id="WP_389360494.1">
    <property type="nucleotide sequence ID" value="NZ_JBIACK010000003.1"/>
</dbReference>
<dbReference type="EMBL" id="JBIACK010000003">
    <property type="protein sequence ID" value="MFE8700890.1"/>
    <property type="molecule type" value="Genomic_DNA"/>
</dbReference>
<feature type="coiled-coil region" evidence="1">
    <location>
        <begin position="431"/>
        <end position="462"/>
    </location>
</feature>
<feature type="coiled-coil region" evidence="1">
    <location>
        <begin position="503"/>
        <end position="569"/>
    </location>
</feature>
<feature type="coiled-coil region" evidence="1">
    <location>
        <begin position="777"/>
        <end position="894"/>
    </location>
</feature>
<accession>A0ABW6KDB7</accession>
<name>A0ABW6KDB7_9BACI</name>
<evidence type="ECO:0000313" key="2">
    <source>
        <dbReference type="EMBL" id="MFE8700890.1"/>
    </source>
</evidence>
<feature type="coiled-coil region" evidence="1">
    <location>
        <begin position="274"/>
        <end position="305"/>
    </location>
</feature>
<sequence>MPSISKIRFTNVVYEDGLKRYNDETFRFDGYNGAILLENGGGKTVFIQTALQAIIPHTSLADRKVKQTLQLDNYPAHVAIEWILSEKPRRYLVTAVSLFLTKEGLDSYRYVYPYEPGNKNGIEGIPFVRPDYNRPSDRGEISDYYQQMAQQHMNAHTFQTIKAFQQHIEDQYHIIANEWDSIVKINSTEGGVEAFFDECKQTNQLFDRLLIPTVEGAISGHSPNTFVDTFEKRRDSFKLYKELKGQIEENKAIEEQLNLYSLTYEELFGKQQTYEQVKQRAKSVLEEILRQEQRTKESYEEIQGKLAQWDLADREQQKKLMSLNYQVENSKLEEIEKVFKVQEEGLQTEKESLKLADKQFYSLKLAKSKQDYKSQQEKEILLKERLAAFDQQEVVEEAKERLDRNSQEIMGYFRVELEESQKRKKGLLVEIQPIEEQIEKETEKLEIEKEQEELIKQSYNQNAGKLEGLEKQMKRIKMRILSNPSQETVEEQLLLWEQRLVHLDEENVRITSHNKQLIEEEKKVQSQLENARSGLLQKEREKFQVQSIIEQAEVAHQVVKNHLAKLRARWATLDTVYLKQDSLTQQIQDQIRQFAIEKEFHLYKERMAYRLVDDYEKQATFFADPYVEQQVEKWKNQFHLIQTGVQYLQSLGEFVLPVALDYPLWPITLITTKSEVDQVKQKLQSVSEHLQYPVEVISLEQARAIMQGETIKTYPVVPEHWKSNQTKTHFHEWKQKAKARAEETTLSRKEIDSLIGQWEKSYEQLQQFLTKYPFEYVQEQRENLASLHTSIQTLKIQQRDWELKSQECLEQISKQKERIQANKEEYSGLSQKVSSGHEYIQLKKEHSEINLQQAELAKRIKEYNELLRKIKTQLSRWSEEKEQITERIRSEEAVYNKLVDDDLHREVKNFPPIYSNKGRIVLVEERQELQYELRKISSSRNEITLRLDQVVQEMTRLEKEMDELKRDYPELDEEMIYLPNGQELIDSLRNRRRELEKEIEKLNKLYENQRTLKVRQDQVVKQVLDQFKLAFPKEEPLTFSISLQEVEDQLVIEKKKLKEQKYYLINEQNRIGEEQANITKVFYKLEGSNEAHHFKGPSVQSGFLSEEEIRDFTYERLRFVEELTTQLRRSAEAVLKETEKVDRAKDRFKSFCKSKITDVKMREMARQGIDNKKTYTEVIEFQTNMKKRIQSAIKYSETTIINHDKDLEHFVTNINSHLLTIAGELAIIPEKTRVKIEDTWKKIYQFKIPEWTEEDGKSRIRKHIEWILEQLDSERFLTAEGTEDYGKIRKEIETWLQSKQLLRVVMNNESIKVNCRKVTNDNQVTTRSYSWEQSNVWSGGEKWSKNMTLFLGILNYVAEKQKHIESNMKRHRVVIMDNPFGKASSDHVLNPVFFIAEQLGFQIIALTAHAEGKFLRDYFPVIYSCRLRKAAVSNSQIMTKVKQLHQAFFQDHEPQALERLGEVEQLELF</sequence>
<gene>
    <name evidence="2" type="ORF">ACFYKX_09705</name>
</gene>
<keyword evidence="1" id="KW-0175">Coiled coil</keyword>
<evidence type="ECO:0008006" key="4">
    <source>
        <dbReference type="Google" id="ProtNLM"/>
    </source>
</evidence>
<feature type="coiled-coil region" evidence="1">
    <location>
        <begin position="940"/>
        <end position="1012"/>
    </location>
</feature>
<evidence type="ECO:0000313" key="3">
    <source>
        <dbReference type="Proteomes" id="UP001601059"/>
    </source>
</evidence>